<name>A0A2P2L598_RHIMU</name>
<sequence>MRTFDLHVFTKTSSW</sequence>
<dbReference type="EMBL" id="GGEC01032647">
    <property type="protein sequence ID" value="MBX13131.1"/>
    <property type="molecule type" value="Transcribed_RNA"/>
</dbReference>
<protein>
    <submittedName>
        <fullName evidence="1">Uncharacterized protein</fullName>
    </submittedName>
</protein>
<organism evidence="1">
    <name type="scientific">Rhizophora mucronata</name>
    <name type="common">Asiatic mangrove</name>
    <dbReference type="NCBI Taxonomy" id="61149"/>
    <lineage>
        <taxon>Eukaryota</taxon>
        <taxon>Viridiplantae</taxon>
        <taxon>Streptophyta</taxon>
        <taxon>Embryophyta</taxon>
        <taxon>Tracheophyta</taxon>
        <taxon>Spermatophyta</taxon>
        <taxon>Magnoliopsida</taxon>
        <taxon>eudicotyledons</taxon>
        <taxon>Gunneridae</taxon>
        <taxon>Pentapetalae</taxon>
        <taxon>rosids</taxon>
        <taxon>fabids</taxon>
        <taxon>Malpighiales</taxon>
        <taxon>Rhizophoraceae</taxon>
        <taxon>Rhizophora</taxon>
    </lineage>
</organism>
<accession>A0A2P2L598</accession>
<reference evidence="1" key="1">
    <citation type="submission" date="2018-02" db="EMBL/GenBank/DDBJ databases">
        <title>Rhizophora mucronata_Transcriptome.</title>
        <authorList>
            <person name="Meera S.P."/>
            <person name="Sreeshan A."/>
            <person name="Augustine A."/>
        </authorList>
    </citation>
    <scope>NUCLEOTIDE SEQUENCE</scope>
    <source>
        <tissue evidence="1">Leaf</tissue>
    </source>
</reference>
<evidence type="ECO:0000313" key="1">
    <source>
        <dbReference type="EMBL" id="MBX13131.1"/>
    </source>
</evidence>
<proteinExistence type="predicted"/>